<dbReference type="InterPro" id="IPR007694">
    <property type="entry name" value="DNA_helicase_DnaB-like_C"/>
</dbReference>
<dbReference type="InterPro" id="IPR016136">
    <property type="entry name" value="DNA_helicase_N/primase_C"/>
</dbReference>
<evidence type="ECO:0000313" key="3">
    <source>
        <dbReference type="Proteomes" id="UP001214131"/>
    </source>
</evidence>
<dbReference type="Proteomes" id="UP001214131">
    <property type="component" value="Plasmid unnamed3"/>
</dbReference>
<dbReference type="EMBL" id="CP118742">
    <property type="protein sequence ID" value="WEA58291.1"/>
    <property type="molecule type" value="Genomic_DNA"/>
</dbReference>
<protein>
    <submittedName>
        <fullName evidence="2">DnaB-like helicase C-terminal domain-containing protein</fullName>
    </submittedName>
</protein>
<keyword evidence="2" id="KW-0614">Plasmid</keyword>
<organism evidence="2 3">
    <name type="scientific">Pediococcus pentosaceus</name>
    <dbReference type="NCBI Taxonomy" id="1255"/>
    <lineage>
        <taxon>Bacteria</taxon>
        <taxon>Bacillati</taxon>
        <taxon>Bacillota</taxon>
        <taxon>Bacilli</taxon>
        <taxon>Lactobacillales</taxon>
        <taxon>Lactobacillaceae</taxon>
        <taxon>Pediococcus</taxon>
    </lineage>
</organism>
<dbReference type="Pfam" id="PF03796">
    <property type="entry name" value="DnaB_C"/>
    <property type="match status" value="1"/>
</dbReference>
<evidence type="ECO:0000313" key="2">
    <source>
        <dbReference type="EMBL" id="WEA58291.1"/>
    </source>
</evidence>
<reference evidence="2 3" key="1">
    <citation type="submission" date="2023-02" db="EMBL/GenBank/DDBJ databases">
        <title>Comparative genomics and fermentation flavor characterization of five lactic acid bacteria reveal flavor biosynthesis metabolic pathways in fermented muskmelon puree.</title>
        <authorList>
            <person name="Yuan L."/>
            <person name="Li M."/>
            <person name="Xu X."/>
            <person name="Lao F."/>
            <person name="Wu J."/>
        </authorList>
    </citation>
    <scope>NUCLEOTIDE SEQUENCE [LARGE SCALE GENOMIC DNA]</scope>
    <source>
        <strain evidence="2 3">Ca-4</strain>
        <plasmid evidence="2 3">unnamed3</plasmid>
    </source>
</reference>
<dbReference type="SUPFAM" id="SSF52540">
    <property type="entry name" value="P-loop containing nucleoside triphosphate hydrolases"/>
    <property type="match status" value="1"/>
</dbReference>
<dbReference type="InterPro" id="IPR027417">
    <property type="entry name" value="P-loop_NTPase"/>
</dbReference>
<name>A0ABD7XBZ3_PEDPE</name>
<dbReference type="AlphaFoldDB" id="A0ABD7XBZ3"/>
<geneLocation type="plasmid" evidence="2 3">
    <name>unnamed3</name>
</geneLocation>
<gene>
    <name evidence="2" type="ORF">PWB86_09795</name>
</gene>
<sequence length="514" mass="58084">MSKDLLNPTRQIFSVLGTICIKPSLSVGDNFIKKEDVENSFHKVVVVAINNIIQNNTDLKRIDPLDIDNYLKNYPKYHDIWNKYNGIEVLSDAISVGKPSMYAHDISIIKKYALLRSLINQGIDIKDLFDYESPDISVQTDGANTIESMDMKDIVDHYTAKLINVRNSINDANDSMVKFDIKDDIDTLLDRLAENPVMGYPFKNGYYNTLFKGAREGKFMLRSGDSGTGKTRQAISDICNIACDEMYVPGHGFQSTGPKQPTLFVSTELNKDELQVIVLACVSGVSSGDIELGNYDNQTLKRLQKAIGIIKESEMKFVYIDDFSIMDVETVIKEHVIRYNTNYVSFDYIQNVAKLSRSVQDAYGLGLREDQILLNLGKRLKDLAEELNIFIESSTQVNGKSKEDDPNISRTSNVIRGGRALVDKIDYGLVTFKPTEKDLKKLKPIIDGGHGTPNFSHWVYKNRAGLSEVVIWTQMDLGNMREIPLYVTDYNYNLLEDVTETKIIAEENKEEVVI</sequence>
<evidence type="ECO:0000259" key="1">
    <source>
        <dbReference type="Pfam" id="PF03796"/>
    </source>
</evidence>
<dbReference type="PANTHER" id="PTHR30153">
    <property type="entry name" value="REPLICATIVE DNA HELICASE DNAB"/>
    <property type="match status" value="1"/>
</dbReference>
<dbReference type="Gene3D" id="3.40.50.300">
    <property type="entry name" value="P-loop containing nucleotide triphosphate hydrolases"/>
    <property type="match status" value="1"/>
</dbReference>
<feature type="domain" description="SF4 helicase" evidence="1">
    <location>
        <begin position="208"/>
        <end position="404"/>
    </location>
</feature>
<accession>A0ABD7XBZ3</accession>
<dbReference type="Gene3D" id="1.10.860.10">
    <property type="entry name" value="DNAb Helicase, Chain A"/>
    <property type="match status" value="1"/>
</dbReference>
<dbReference type="RefSeq" id="WP_275000738.1">
    <property type="nucleotide sequence ID" value="NZ_CP118742.1"/>
</dbReference>
<dbReference type="PANTHER" id="PTHR30153:SF2">
    <property type="entry name" value="REPLICATIVE DNA HELICASE"/>
    <property type="match status" value="1"/>
</dbReference>
<proteinExistence type="predicted"/>